<sequence length="212" mass="22843">MQRPSKIVCVGRNYAAHAAELNNPLPSEPLLFIKPPSSLAQLPDVTIPTASGSCHHELEIAVRVGETLRAVSPTAAAHAVDAATLALDLTLRDLQDKLKQQGHPWERAKAFDGACVLAPWVAVADLDAVQRSTFTLRRNGQLQQQGDGTQMLMPIAELLAHISHTFTLEAGDVVLTGTPAGVGPLLEGDKLELSWQLGNTEHHWQGQVKTHD</sequence>
<evidence type="ECO:0000313" key="4">
    <source>
        <dbReference type="Proteomes" id="UP000288259"/>
    </source>
</evidence>
<feature type="domain" description="Fumarylacetoacetase-like C-terminal" evidence="2">
    <location>
        <begin position="6"/>
        <end position="200"/>
    </location>
</feature>
<dbReference type="EMBL" id="PIPY01000008">
    <property type="protein sequence ID" value="RUO59532.1"/>
    <property type="molecule type" value="Genomic_DNA"/>
</dbReference>
<dbReference type="OrthoDB" id="9805307at2"/>
<dbReference type="Pfam" id="PF01557">
    <property type="entry name" value="FAA_hydrolase"/>
    <property type="match status" value="1"/>
</dbReference>
<evidence type="ECO:0000313" key="3">
    <source>
        <dbReference type="EMBL" id="RUO59532.1"/>
    </source>
</evidence>
<dbReference type="NCBIfam" id="NF007967">
    <property type="entry name" value="PRK10691.1"/>
    <property type="match status" value="1"/>
</dbReference>
<dbReference type="InterPro" id="IPR036663">
    <property type="entry name" value="Fumarylacetoacetase_C_sf"/>
</dbReference>
<keyword evidence="1" id="KW-0479">Metal-binding</keyword>
<dbReference type="PANTHER" id="PTHR11820:SF7">
    <property type="entry name" value="ACYLPYRUVASE FAHD1, MITOCHONDRIAL"/>
    <property type="match status" value="1"/>
</dbReference>
<name>A0A432YF03_9GAMM</name>
<dbReference type="SUPFAM" id="SSF56529">
    <property type="entry name" value="FAH"/>
    <property type="match status" value="1"/>
</dbReference>
<comment type="caution">
    <text evidence="3">The sequence shown here is derived from an EMBL/GenBank/DDBJ whole genome shotgun (WGS) entry which is preliminary data.</text>
</comment>
<dbReference type="Proteomes" id="UP000288259">
    <property type="component" value="Unassembled WGS sequence"/>
</dbReference>
<keyword evidence="3" id="KW-0378">Hydrolase</keyword>
<dbReference type="PANTHER" id="PTHR11820">
    <property type="entry name" value="ACYLPYRUVASE"/>
    <property type="match status" value="1"/>
</dbReference>
<proteinExistence type="predicted"/>
<evidence type="ECO:0000256" key="1">
    <source>
        <dbReference type="ARBA" id="ARBA00022723"/>
    </source>
</evidence>
<dbReference type="InterPro" id="IPR011234">
    <property type="entry name" value="Fumarylacetoacetase-like_C"/>
</dbReference>
<keyword evidence="4" id="KW-1185">Reference proteome</keyword>
<reference evidence="4" key="1">
    <citation type="journal article" date="2018" name="Front. Microbiol.">
        <title>Genome-Based Analysis Reveals the Taxonomy and Diversity of the Family Idiomarinaceae.</title>
        <authorList>
            <person name="Liu Y."/>
            <person name="Lai Q."/>
            <person name="Shao Z."/>
        </authorList>
    </citation>
    <scope>NUCLEOTIDE SEQUENCE [LARGE SCALE GENOMIC DNA]</scope>
    <source>
        <strain evidence="4">CVS-6</strain>
    </source>
</reference>
<dbReference type="Gene3D" id="3.90.850.10">
    <property type="entry name" value="Fumarylacetoacetase-like, C-terminal domain"/>
    <property type="match status" value="1"/>
</dbReference>
<dbReference type="GO" id="GO:0018773">
    <property type="term" value="F:acetylpyruvate hydrolase activity"/>
    <property type="evidence" value="ECO:0007669"/>
    <property type="project" value="TreeGrafter"/>
</dbReference>
<dbReference type="AlphaFoldDB" id="A0A432YF03"/>
<dbReference type="RefSeq" id="WP_126754919.1">
    <property type="nucleotide sequence ID" value="NZ_PIPY01000008.1"/>
</dbReference>
<protein>
    <submittedName>
        <fullName evidence="3">Fumarylacetoacetate hydrolase</fullName>
    </submittedName>
</protein>
<dbReference type="GO" id="GO:0046872">
    <property type="term" value="F:metal ion binding"/>
    <property type="evidence" value="ECO:0007669"/>
    <property type="project" value="UniProtKB-KW"/>
</dbReference>
<evidence type="ECO:0000259" key="2">
    <source>
        <dbReference type="Pfam" id="PF01557"/>
    </source>
</evidence>
<gene>
    <name evidence="3" type="ORF">CWI71_08935</name>
</gene>
<organism evidence="3 4">
    <name type="scientific">Pseudidiomarina insulisalsae</name>
    <dbReference type="NCBI Taxonomy" id="575789"/>
    <lineage>
        <taxon>Bacteria</taxon>
        <taxon>Pseudomonadati</taxon>
        <taxon>Pseudomonadota</taxon>
        <taxon>Gammaproteobacteria</taxon>
        <taxon>Alteromonadales</taxon>
        <taxon>Idiomarinaceae</taxon>
        <taxon>Pseudidiomarina</taxon>
    </lineage>
</organism>
<accession>A0A432YF03</accession>